<evidence type="ECO:0000313" key="2">
    <source>
        <dbReference type="Proteomes" id="UP001189429"/>
    </source>
</evidence>
<keyword evidence="2" id="KW-1185">Reference proteome</keyword>
<dbReference type="Proteomes" id="UP001189429">
    <property type="component" value="Unassembled WGS sequence"/>
</dbReference>
<reference evidence="1" key="1">
    <citation type="submission" date="2023-10" db="EMBL/GenBank/DDBJ databases">
        <authorList>
            <person name="Chen Y."/>
            <person name="Shah S."/>
            <person name="Dougan E. K."/>
            <person name="Thang M."/>
            <person name="Chan C."/>
        </authorList>
    </citation>
    <scope>NUCLEOTIDE SEQUENCE [LARGE SCALE GENOMIC DNA]</scope>
</reference>
<accession>A0ABN9TL23</accession>
<name>A0ABN9TL23_9DINO</name>
<proteinExistence type="predicted"/>
<evidence type="ECO:0000313" key="1">
    <source>
        <dbReference type="EMBL" id="CAK0846683.1"/>
    </source>
</evidence>
<protein>
    <submittedName>
        <fullName evidence="1">Uncharacterized protein</fullName>
    </submittedName>
</protein>
<comment type="caution">
    <text evidence="1">The sequence shown here is derived from an EMBL/GenBank/DDBJ whole genome shotgun (WGS) entry which is preliminary data.</text>
</comment>
<dbReference type="EMBL" id="CAUYUJ010014838">
    <property type="protein sequence ID" value="CAK0846683.1"/>
    <property type="molecule type" value="Genomic_DNA"/>
</dbReference>
<organism evidence="1 2">
    <name type="scientific">Prorocentrum cordatum</name>
    <dbReference type="NCBI Taxonomy" id="2364126"/>
    <lineage>
        <taxon>Eukaryota</taxon>
        <taxon>Sar</taxon>
        <taxon>Alveolata</taxon>
        <taxon>Dinophyceae</taxon>
        <taxon>Prorocentrales</taxon>
        <taxon>Prorocentraceae</taxon>
        <taxon>Prorocentrum</taxon>
    </lineage>
</organism>
<gene>
    <name evidence="1" type="ORF">PCOR1329_LOCUS40130</name>
</gene>
<sequence length="145" mass="15922">MGSDSSAAAAGLDIFEARMEAVQNGTGDAMEEAAFASERARRINRLDTTVAVVQTQESLNVITSQFSNTDEPPSVASARSVLHRLLRRHRRALRDCSLLVWGLNTRAHAGWCQLAIRARCWPAHCVALLNKFAFRQCQSPTTPSV</sequence>